<dbReference type="EMBL" id="CP071527">
    <property type="protein sequence ID" value="USQ13704.1"/>
    <property type="molecule type" value="Genomic_DNA"/>
</dbReference>
<organism evidence="1 2">
    <name type="scientific">Legionella lytica</name>
    <dbReference type="NCBI Taxonomy" id="96232"/>
    <lineage>
        <taxon>Bacteria</taxon>
        <taxon>Pseudomonadati</taxon>
        <taxon>Pseudomonadota</taxon>
        <taxon>Gammaproteobacteria</taxon>
        <taxon>Legionellales</taxon>
        <taxon>Legionellaceae</taxon>
        <taxon>Legionella</taxon>
    </lineage>
</organism>
<gene>
    <name evidence="1" type="ORF">J2N86_13665</name>
</gene>
<dbReference type="RefSeq" id="WP_252580021.1">
    <property type="nucleotide sequence ID" value="NZ_CP071527.1"/>
</dbReference>
<keyword evidence="2" id="KW-1185">Reference proteome</keyword>
<accession>A0ABY4Y7U0</accession>
<evidence type="ECO:0000313" key="2">
    <source>
        <dbReference type="Proteomes" id="UP001057474"/>
    </source>
</evidence>
<proteinExistence type="predicted"/>
<reference evidence="1" key="1">
    <citation type="submission" date="2021-03" db="EMBL/GenBank/DDBJ databases">
        <title>Legionella lytica PCM 2298.</title>
        <authorList>
            <person name="Koper P."/>
        </authorList>
    </citation>
    <scope>NUCLEOTIDE SEQUENCE</scope>
    <source>
        <strain evidence="1">PCM 2298</strain>
    </source>
</reference>
<evidence type="ECO:0008006" key="3">
    <source>
        <dbReference type="Google" id="ProtNLM"/>
    </source>
</evidence>
<protein>
    <recommendedName>
        <fullName evidence="3">Ankyrin repeat protein</fullName>
    </recommendedName>
</protein>
<evidence type="ECO:0000313" key="1">
    <source>
        <dbReference type="EMBL" id="USQ13704.1"/>
    </source>
</evidence>
<dbReference type="Proteomes" id="UP001057474">
    <property type="component" value="Chromosome"/>
</dbReference>
<name>A0ABY4Y7U0_9GAMM</name>
<sequence>MSIVTLFEQMASTVHHKVNLNELLKEKNSDLQQIIENSDPSKLKALFNEKAILADRTTIFEL</sequence>